<dbReference type="GO" id="GO:0016787">
    <property type="term" value="F:hydrolase activity"/>
    <property type="evidence" value="ECO:0007669"/>
    <property type="project" value="UniProtKB-KW"/>
</dbReference>
<dbReference type="SUPFAM" id="SSF47819">
    <property type="entry name" value="HRDC-like"/>
    <property type="match status" value="1"/>
</dbReference>
<dbReference type="Pfam" id="PF00570">
    <property type="entry name" value="HRDC"/>
    <property type="match status" value="1"/>
</dbReference>
<keyword evidence="11" id="KW-0238">DNA-binding</keyword>
<keyword evidence="13" id="KW-0234">DNA repair</keyword>
<evidence type="ECO:0000256" key="6">
    <source>
        <dbReference type="ARBA" id="ARBA00022763"/>
    </source>
</evidence>
<gene>
    <name evidence="20" type="ORF">SAMN05421742_10920</name>
</gene>
<dbReference type="Pfam" id="PF09382">
    <property type="entry name" value="RQC"/>
    <property type="match status" value="1"/>
</dbReference>
<dbReference type="RefSeq" id="WP_092620738.1">
    <property type="nucleotide sequence ID" value="NZ_FNCV01000009.1"/>
</dbReference>
<dbReference type="PANTHER" id="PTHR13710">
    <property type="entry name" value="DNA HELICASE RECQ FAMILY MEMBER"/>
    <property type="match status" value="1"/>
</dbReference>
<dbReference type="InterPro" id="IPR010997">
    <property type="entry name" value="HRDC-like_sf"/>
</dbReference>
<dbReference type="GO" id="GO:0046872">
    <property type="term" value="F:metal ion binding"/>
    <property type="evidence" value="ECO:0007669"/>
    <property type="project" value="UniProtKB-KW"/>
</dbReference>
<dbReference type="EMBL" id="FNCV01000009">
    <property type="protein sequence ID" value="SDH64272.1"/>
    <property type="molecule type" value="Genomic_DNA"/>
</dbReference>
<sequence length="597" mass="65369">MEQARDLLQRVFGFADFLPHQRAVIERVLAGDDLLAVLPTGAGKSLTYQLPAIRRGGLTVVISPLKALMRDQVAQMRALGIAAGAVHTGNSADENADTERALAEGRLALLYLSPERALRDDTARRLAAAAPRLMVVDEAHCISEWGHDFRPEYLQLGELRGRLGGPQCLALTATADAATRDSINQRLFGGGAHIHVAGFDRPNLRLTLAPKTDPTRQLARFLERHTGGSGIVYCATRARTEELADSLRKAGLDAEAYHAGLEDAVRNRAQDRFQTEDGVVVVATNAFGMGIDKPDVRFVAHADLPGSVEAWYQEIGRAGRDGLPAEVLTLYGLQDISLRRRWIAMSEADAAHKRVENQKLDALIALCEAPDCRRQSLLAYFGETAEPCGNCDLCLEAPEREDATVAAQKVLSGIWRTGQRFGTRHVIDLLRGTETDRIRQFGHHELKTFGCGGELSIQAWTTMILQMSAAGLVVPDITRHGVLTITERGERVLRGRETFHRRVPTLTPRGKRRKEAPDPVVQNAADQGLYDALRALRTRLAKEADVPAYVIFPDRTLLHMAATKPRTTEALSAVHGVGEKKLATYGPAFLAVIAEWA</sequence>
<evidence type="ECO:0000256" key="14">
    <source>
        <dbReference type="ARBA" id="ARBA00023235"/>
    </source>
</evidence>
<proteinExistence type="inferred from homology"/>
<evidence type="ECO:0000256" key="2">
    <source>
        <dbReference type="ARBA" id="ARBA00001947"/>
    </source>
</evidence>
<feature type="domain" description="Helicase C-terminal" evidence="19">
    <location>
        <begin position="214"/>
        <end position="363"/>
    </location>
</feature>
<dbReference type="SMART" id="SM00487">
    <property type="entry name" value="DEXDc"/>
    <property type="match status" value="1"/>
</dbReference>
<dbReference type="InterPro" id="IPR044876">
    <property type="entry name" value="HRDC_dom_sf"/>
</dbReference>
<dbReference type="GO" id="GO:0005737">
    <property type="term" value="C:cytoplasm"/>
    <property type="evidence" value="ECO:0007669"/>
    <property type="project" value="TreeGrafter"/>
</dbReference>
<evidence type="ECO:0000256" key="9">
    <source>
        <dbReference type="ARBA" id="ARBA00022833"/>
    </source>
</evidence>
<dbReference type="GO" id="GO:0030894">
    <property type="term" value="C:replisome"/>
    <property type="evidence" value="ECO:0007669"/>
    <property type="project" value="TreeGrafter"/>
</dbReference>
<dbReference type="GO" id="GO:0006281">
    <property type="term" value="P:DNA repair"/>
    <property type="evidence" value="ECO:0007669"/>
    <property type="project" value="UniProtKB-KW"/>
</dbReference>
<evidence type="ECO:0000256" key="13">
    <source>
        <dbReference type="ARBA" id="ARBA00023204"/>
    </source>
</evidence>
<evidence type="ECO:0000259" key="18">
    <source>
        <dbReference type="PROSITE" id="PS51192"/>
    </source>
</evidence>
<dbReference type="Proteomes" id="UP000217076">
    <property type="component" value="Unassembled WGS sequence"/>
</dbReference>
<evidence type="ECO:0000256" key="3">
    <source>
        <dbReference type="ARBA" id="ARBA00005446"/>
    </source>
</evidence>
<accession>A0A1G8E2R5</accession>
<dbReference type="Pfam" id="PF00271">
    <property type="entry name" value="Helicase_C"/>
    <property type="match status" value="1"/>
</dbReference>
<evidence type="ECO:0000256" key="8">
    <source>
        <dbReference type="ARBA" id="ARBA00022806"/>
    </source>
</evidence>
<evidence type="ECO:0000256" key="5">
    <source>
        <dbReference type="ARBA" id="ARBA00022741"/>
    </source>
</evidence>
<dbReference type="CDD" id="cd17920">
    <property type="entry name" value="DEXHc_RecQ"/>
    <property type="match status" value="1"/>
</dbReference>
<feature type="domain" description="HRDC" evidence="17">
    <location>
        <begin position="523"/>
        <end position="597"/>
    </location>
</feature>
<dbReference type="InterPro" id="IPR036388">
    <property type="entry name" value="WH-like_DNA-bd_sf"/>
</dbReference>
<evidence type="ECO:0000256" key="15">
    <source>
        <dbReference type="ARBA" id="ARBA00034617"/>
    </source>
</evidence>
<dbReference type="GO" id="GO:0009432">
    <property type="term" value="P:SOS response"/>
    <property type="evidence" value="ECO:0007669"/>
    <property type="project" value="UniProtKB-UniRule"/>
</dbReference>
<keyword evidence="21" id="KW-1185">Reference proteome</keyword>
<dbReference type="EC" id="5.6.2.4" evidence="16"/>
<keyword evidence="12" id="KW-0233">DNA recombination</keyword>
<dbReference type="GO" id="GO:0043590">
    <property type="term" value="C:bacterial nucleoid"/>
    <property type="evidence" value="ECO:0007669"/>
    <property type="project" value="TreeGrafter"/>
</dbReference>
<evidence type="ECO:0000256" key="4">
    <source>
        <dbReference type="ARBA" id="ARBA00022723"/>
    </source>
</evidence>
<evidence type="ECO:0000259" key="17">
    <source>
        <dbReference type="PROSITE" id="PS50967"/>
    </source>
</evidence>
<comment type="similarity">
    <text evidence="3">Belongs to the helicase family. RecQ subfamily.</text>
</comment>
<dbReference type="SMART" id="SM00490">
    <property type="entry name" value="HELICc"/>
    <property type="match status" value="1"/>
</dbReference>
<dbReference type="GO" id="GO:0006310">
    <property type="term" value="P:DNA recombination"/>
    <property type="evidence" value="ECO:0007669"/>
    <property type="project" value="UniProtKB-UniRule"/>
</dbReference>
<dbReference type="InterPro" id="IPR001650">
    <property type="entry name" value="Helicase_C-like"/>
</dbReference>
<keyword evidence="10" id="KW-0067">ATP-binding</keyword>
<feature type="domain" description="Helicase ATP-binding" evidence="18">
    <location>
        <begin position="25"/>
        <end position="193"/>
    </location>
</feature>
<dbReference type="InterPro" id="IPR018982">
    <property type="entry name" value="RQC_domain"/>
</dbReference>
<evidence type="ECO:0000313" key="20">
    <source>
        <dbReference type="EMBL" id="SDH64272.1"/>
    </source>
</evidence>
<keyword evidence="4" id="KW-0479">Metal-binding</keyword>
<protein>
    <recommendedName>
        <fullName evidence="16">DNA helicase RecQ</fullName>
        <ecNumber evidence="16">5.6.2.4</ecNumber>
    </recommendedName>
</protein>
<dbReference type="AlphaFoldDB" id="A0A1G8E2R5"/>
<dbReference type="NCBIfam" id="TIGR00614">
    <property type="entry name" value="recQ_fam"/>
    <property type="match status" value="1"/>
</dbReference>
<dbReference type="GO" id="GO:0043138">
    <property type="term" value="F:3'-5' DNA helicase activity"/>
    <property type="evidence" value="ECO:0007669"/>
    <property type="project" value="UniProtKB-EC"/>
</dbReference>
<evidence type="ECO:0000256" key="11">
    <source>
        <dbReference type="ARBA" id="ARBA00023125"/>
    </source>
</evidence>
<dbReference type="SMART" id="SM00341">
    <property type="entry name" value="HRDC"/>
    <property type="match status" value="1"/>
</dbReference>
<name>A0A1G8E2R5_9PROT</name>
<keyword evidence="5" id="KW-0547">Nucleotide-binding</keyword>
<keyword evidence="9" id="KW-0862">Zinc</keyword>
<dbReference type="InterPro" id="IPR004589">
    <property type="entry name" value="DNA_helicase_ATP-dep_RecQ"/>
</dbReference>
<reference evidence="21" key="1">
    <citation type="submission" date="2016-10" db="EMBL/GenBank/DDBJ databases">
        <authorList>
            <person name="Varghese N."/>
            <person name="Submissions S."/>
        </authorList>
    </citation>
    <scope>NUCLEOTIDE SEQUENCE [LARGE SCALE GENOMIC DNA]</scope>
    <source>
        <strain evidence="21">930I</strain>
    </source>
</reference>
<dbReference type="PROSITE" id="PS51194">
    <property type="entry name" value="HELICASE_CTER"/>
    <property type="match status" value="1"/>
</dbReference>
<comment type="cofactor">
    <cofactor evidence="1">
        <name>Mg(2+)</name>
        <dbReference type="ChEBI" id="CHEBI:18420"/>
    </cofactor>
</comment>
<evidence type="ECO:0000256" key="7">
    <source>
        <dbReference type="ARBA" id="ARBA00022801"/>
    </source>
</evidence>
<dbReference type="Gene3D" id="1.10.150.80">
    <property type="entry name" value="HRDC domain"/>
    <property type="match status" value="1"/>
</dbReference>
<dbReference type="Pfam" id="PF00270">
    <property type="entry name" value="DEAD"/>
    <property type="match status" value="1"/>
</dbReference>
<keyword evidence="8 20" id="KW-0347">Helicase</keyword>
<dbReference type="PROSITE" id="PS51192">
    <property type="entry name" value="HELICASE_ATP_BIND_1"/>
    <property type="match status" value="1"/>
</dbReference>
<dbReference type="SUPFAM" id="SSF52540">
    <property type="entry name" value="P-loop containing nucleoside triphosphate hydrolases"/>
    <property type="match status" value="2"/>
</dbReference>
<evidence type="ECO:0000256" key="12">
    <source>
        <dbReference type="ARBA" id="ARBA00023172"/>
    </source>
</evidence>
<keyword evidence="7" id="KW-0378">Hydrolase</keyword>
<dbReference type="InterPro" id="IPR002121">
    <property type="entry name" value="HRDC_dom"/>
</dbReference>
<evidence type="ECO:0000313" key="21">
    <source>
        <dbReference type="Proteomes" id="UP000217076"/>
    </source>
</evidence>
<dbReference type="PROSITE" id="PS50967">
    <property type="entry name" value="HRDC"/>
    <property type="match status" value="1"/>
</dbReference>
<dbReference type="STRING" id="83401.SAMN05421742_10920"/>
<dbReference type="InterPro" id="IPR011545">
    <property type="entry name" value="DEAD/DEAH_box_helicase_dom"/>
</dbReference>
<keyword evidence="6" id="KW-0227">DNA damage</keyword>
<dbReference type="PANTHER" id="PTHR13710:SF105">
    <property type="entry name" value="ATP-DEPENDENT DNA HELICASE Q1"/>
    <property type="match status" value="1"/>
</dbReference>
<dbReference type="InterPro" id="IPR014001">
    <property type="entry name" value="Helicase_ATP-bd"/>
</dbReference>
<evidence type="ECO:0000256" key="10">
    <source>
        <dbReference type="ARBA" id="ARBA00022840"/>
    </source>
</evidence>
<evidence type="ECO:0000256" key="1">
    <source>
        <dbReference type="ARBA" id="ARBA00001946"/>
    </source>
</evidence>
<dbReference type="Pfam" id="PF16124">
    <property type="entry name" value="RecQ_Zn_bind"/>
    <property type="match status" value="1"/>
</dbReference>
<evidence type="ECO:0000256" key="16">
    <source>
        <dbReference type="NCBIfam" id="TIGR01389"/>
    </source>
</evidence>
<dbReference type="GO" id="GO:0006260">
    <property type="term" value="P:DNA replication"/>
    <property type="evidence" value="ECO:0007669"/>
    <property type="project" value="InterPro"/>
</dbReference>
<comment type="catalytic activity">
    <reaction evidence="15">
        <text>Couples ATP hydrolysis with the unwinding of duplex DNA by translocating in the 3'-5' direction.</text>
        <dbReference type="EC" id="5.6.2.4"/>
    </reaction>
</comment>
<dbReference type="InterPro" id="IPR032284">
    <property type="entry name" value="RecQ_Zn-bd"/>
</dbReference>
<comment type="cofactor">
    <cofactor evidence="2">
        <name>Zn(2+)</name>
        <dbReference type="ChEBI" id="CHEBI:29105"/>
    </cofactor>
</comment>
<dbReference type="GO" id="GO:0009378">
    <property type="term" value="F:four-way junction helicase activity"/>
    <property type="evidence" value="ECO:0007669"/>
    <property type="project" value="TreeGrafter"/>
</dbReference>
<keyword evidence="14" id="KW-0413">Isomerase</keyword>
<dbReference type="InterPro" id="IPR027417">
    <property type="entry name" value="P-loop_NTPase"/>
</dbReference>
<evidence type="ECO:0000259" key="19">
    <source>
        <dbReference type="PROSITE" id="PS51194"/>
    </source>
</evidence>
<dbReference type="OrthoDB" id="9760034at2"/>
<dbReference type="InterPro" id="IPR006293">
    <property type="entry name" value="DNA_helicase_ATP-dep_RecQ_bac"/>
</dbReference>
<organism evidence="20 21">
    <name type="scientific">Roseospirillum parvum</name>
    <dbReference type="NCBI Taxonomy" id="83401"/>
    <lineage>
        <taxon>Bacteria</taxon>
        <taxon>Pseudomonadati</taxon>
        <taxon>Pseudomonadota</taxon>
        <taxon>Alphaproteobacteria</taxon>
        <taxon>Rhodospirillales</taxon>
        <taxon>Rhodospirillaceae</taxon>
        <taxon>Roseospirillum</taxon>
    </lineage>
</organism>
<dbReference type="CDD" id="cd18794">
    <property type="entry name" value="SF2_C_RecQ"/>
    <property type="match status" value="1"/>
</dbReference>
<dbReference type="Gene3D" id="1.10.10.10">
    <property type="entry name" value="Winged helix-like DNA-binding domain superfamily/Winged helix DNA-binding domain"/>
    <property type="match status" value="1"/>
</dbReference>
<dbReference type="Gene3D" id="3.40.50.300">
    <property type="entry name" value="P-loop containing nucleotide triphosphate hydrolases"/>
    <property type="match status" value="2"/>
</dbReference>
<dbReference type="NCBIfam" id="TIGR01389">
    <property type="entry name" value="recQ"/>
    <property type="match status" value="1"/>
</dbReference>
<dbReference type="GO" id="GO:0003677">
    <property type="term" value="F:DNA binding"/>
    <property type="evidence" value="ECO:0007669"/>
    <property type="project" value="UniProtKB-KW"/>
</dbReference>
<dbReference type="SMART" id="SM00956">
    <property type="entry name" value="RQC"/>
    <property type="match status" value="1"/>
</dbReference>
<dbReference type="GO" id="GO:0005524">
    <property type="term" value="F:ATP binding"/>
    <property type="evidence" value="ECO:0007669"/>
    <property type="project" value="UniProtKB-KW"/>
</dbReference>